<dbReference type="Proteomes" id="UP000238730">
    <property type="component" value="Unassembled WGS sequence"/>
</dbReference>
<proteinExistence type="predicted"/>
<evidence type="ECO:0000256" key="1">
    <source>
        <dbReference type="SAM" id="MobiDB-lite"/>
    </source>
</evidence>
<reference evidence="2 3" key="1">
    <citation type="submission" date="2016-12" db="EMBL/GenBank/DDBJ databases">
        <title>Diversity of luminous bacteria.</title>
        <authorList>
            <person name="Yoshizawa S."/>
            <person name="Kogure K."/>
        </authorList>
    </citation>
    <scope>NUCLEOTIDE SEQUENCE [LARGE SCALE GENOMIC DNA]</scope>
    <source>
        <strain evidence="2 3">LC1-200</strain>
    </source>
</reference>
<gene>
    <name evidence="2" type="ORF">BTO08_12700</name>
</gene>
<dbReference type="AlphaFoldDB" id="A0A2S7W281"/>
<name>A0A2S7W281_PHOAN</name>
<dbReference type="EMBL" id="MSCJ01000001">
    <property type="protein sequence ID" value="PQJ68168.1"/>
    <property type="molecule type" value="Genomic_DNA"/>
</dbReference>
<feature type="region of interest" description="Disordered" evidence="1">
    <location>
        <begin position="1"/>
        <end position="22"/>
    </location>
</feature>
<dbReference type="RefSeq" id="WP_105061159.1">
    <property type="nucleotide sequence ID" value="NZ_MSCJ01000001.1"/>
</dbReference>
<feature type="compositionally biased region" description="Basic and acidic residues" evidence="1">
    <location>
        <begin position="44"/>
        <end position="71"/>
    </location>
</feature>
<dbReference type="GO" id="GO:0006508">
    <property type="term" value="P:proteolysis"/>
    <property type="evidence" value="ECO:0007669"/>
    <property type="project" value="UniProtKB-KW"/>
</dbReference>
<accession>A0A2S7W281</accession>
<feature type="region of interest" description="Disordered" evidence="1">
    <location>
        <begin position="36"/>
        <end position="71"/>
    </location>
</feature>
<evidence type="ECO:0000313" key="2">
    <source>
        <dbReference type="EMBL" id="PQJ68168.1"/>
    </source>
</evidence>
<sequence>MNISPLQAGGVPLATTVNPPTDQVARDNRVREKIVPLTASSAAADEKPITSEEKQLKKPSWDPSEHPDYDKQDDEILKGYQEDIARLVDLLSASNYLEKDSALGYSMHIKLPRELLEQLDKINQNERTKGVVAFKYAQASVPNPPTEYLQVI</sequence>
<keyword evidence="2" id="KW-0378">Hydrolase</keyword>
<dbReference type="GO" id="GO:0008233">
    <property type="term" value="F:peptidase activity"/>
    <property type="evidence" value="ECO:0007669"/>
    <property type="project" value="UniProtKB-KW"/>
</dbReference>
<organism evidence="2 3">
    <name type="scientific">Photobacterium angustum</name>
    <dbReference type="NCBI Taxonomy" id="661"/>
    <lineage>
        <taxon>Bacteria</taxon>
        <taxon>Pseudomonadati</taxon>
        <taxon>Pseudomonadota</taxon>
        <taxon>Gammaproteobacteria</taxon>
        <taxon>Vibrionales</taxon>
        <taxon>Vibrionaceae</taxon>
        <taxon>Photobacterium</taxon>
    </lineage>
</organism>
<protein>
    <submittedName>
        <fullName evidence="2">ATP-dependent Lon protease</fullName>
    </submittedName>
</protein>
<keyword evidence="2" id="KW-0645">Protease</keyword>
<dbReference type="OrthoDB" id="5893073at2"/>
<evidence type="ECO:0000313" key="3">
    <source>
        <dbReference type="Proteomes" id="UP000238730"/>
    </source>
</evidence>
<comment type="caution">
    <text evidence="2">The sequence shown here is derived from an EMBL/GenBank/DDBJ whole genome shotgun (WGS) entry which is preliminary data.</text>
</comment>